<dbReference type="PANTHER" id="PTHR43228:SF1">
    <property type="entry name" value="TWO-COMPONENT RESPONSE REGULATOR ARR22"/>
    <property type="match status" value="1"/>
</dbReference>
<dbReference type="GO" id="GO:0006276">
    <property type="term" value="P:plasmid maintenance"/>
    <property type="evidence" value="ECO:0007669"/>
    <property type="project" value="InterPro"/>
</dbReference>
<organism evidence="3">
    <name type="scientific">uncultured Helicobacter sp</name>
    <dbReference type="NCBI Taxonomy" id="175537"/>
    <lineage>
        <taxon>Bacteria</taxon>
        <taxon>Pseudomonadati</taxon>
        <taxon>Campylobacterota</taxon>
        <taxon>Epsilonproteobacteria</taxon>
        <taxon>Campylobacterales</taxon>
        <taxon>Helicobacteraceae</taxon>
        <taxon>Helicobacter</taxon>
        <taxon>environmental samples</taxon>
    </lineage>
</organism>
<sequence>MNLETLNKLTILYAEDDTDTANLTSMVLEDYVGRLLVAKNGQEALKLFNLHKVDLVITDILMPKLNGIELINAIRHSSTHPDVPVVIATAHTETKYLLDAIRLRVDGYILKPINIEELLQALQKAILPFLQADEIASKNLLINAISTFVGGKKIAIIQFLLANCDEDNIFYGSYEDIIQHLNVSKPTIVKTFKQLIDTGILIKIKNKVYKIHPDLDQNVKNNIV</sequence>
<dbReference type="PROSITE" id="PS50110">
    <property type="entry name" value="RESPONSE_REGULATORY"/>
    <property type="match status" value="1"/>
</dbReference>
<dbReference type="CDD" id="cd17536">
    <property type="entry name" value="REC_YesN-like"/>
    <property type="match status" value="1"/>
</dbReference>
<keyword evidence="1" id="KW-0597">Phosphoprotein</keyword>
<evidence type="ECO:0000256" key="1">
    <source>
        <dbReference type="PROSITE-ProRule" id="PRU00169"/>
    </source>
</evidence>
<proteinExistence type="predicted"/>
<dbReference type="InterPro" id="IPR011006">
    <property type="entry name" value="CheY-like_superfamily"/>
</dbReference>
<evidence type="ECO:0000313" key="3">
    <source>
        <dbReference type="EMBL" id="QGT49901.1"/>
    </source>
</evidence>
<dbReference type="InterPro" id="IPR008813">
    <property type="entry name" value="Plasmid_replication_RepL"/>
</dbReference>
<dbReference type="InterPro" id="IPR052048">
    <property type="entry name" value="ST_Response_Regulator"/>
</dbReference>
<feature type="domain" description="Response regulatory" evidence="2">
    <location>
        <begin position="10"/>
        <end position="126"/>
    </location>
</feature>
<dbReference type="SMART" id="SM00448">
    <property type="entry name" value="REC"/>
    <property type="match status" value="1"/>
</dbReference>
<gene>
    <name evidence="3" type="ORF">Helico4rc_0200</name>
</gene>
<name>A0A650EKY1_9HELI</name>
<reference evidence="3" key="1">
    <citation type="journal article" date="2020" name="J. ISSAAS">
        <title>Lactobacilli and other gastrointestinal microbiota of Peromyscus leucopus, reservoir host for agents of Lyme disease and other zoonoses in North America.</title>
        <authorList>
            <person name="Milovic A."/>
            <person name="Bassam K."/>
            <person name="Shao H."/>
            <person name="Chatzistamou I."/>
            <person name="Tufts D.M."/>
            <person name="Diuk-Wasser M."/>
            <person name="Barbour A.G."/>
        </authorList>
    </citation>
    <scope>NUCLEOTIDE SEQUENCE</scope>
    <source>
        <strain evidence="3">LL4</strain>
    </source>
</reference>
<protein>
    <submittedName>
        <fullName evidence="3">CheY-P-specific phosphatase CheX</fullName>
    </submittedName>
</protein>
<dbReference type="PANTHER" id="PTHR43228">
    <property type="entry name" value="TWO-COMPONENT RESPONSE REGULATOR"/>
    <property type="match status" value="1"/>
</dbReference>
<dbReference type="Gene3D" id="3.40.50.2300">
    <property type="match status" value="1"/>
</dbReference>
<evidence type="ECO:0000259" key="2">
    <source>
        <dbReference type="PROSITE" id="PS50110"/>
    </source>
</evidence>
<dbReference type="SUPFAM" id="SSF52172">
    <property type="entry name" value="CheY-like"/>
    <property type="match status" value="1"/>
</dbReference>
<feature type="modified residue" description="4-aspartylphosphate" evidence="1">
    <location>
        <position position="59"/>
    </location>
</feature>
<dbReference type="EMBL" id="MN577567">
    <property type="protein sequence ID" value="QGT49901.1"/>
    <property type="molecule type" value="Genomic_DNA"/>
</dbReference>
<dbReference type="AlphaFoldDB" id="A0A650EKY1"/>
<dbReference type="Pfam" id="PF05732">
    <property type="entry name" value="RepL"/>
    <property type="match status" value="1"/>
</dbReference>
<dbReference type="InterPro" id="IPR001789">
    <property type="entry name" value="Sig_transdc_resp-reg_receiver"/>
</dbReference>
<dbReference type="GO" id="GO:0006260">
    <property type="term" value="P:DNA replication"/>
    <property type="evidence" value="ECO:0007669"/>
    <property type="project" value="InterPro"/>
</dbReference>
<dbReference type="GO" id="GO:0000160">
    <property type="term" value="P:phosphorelay signal transduction system"/>
    <property type="evidence" value="ECO:0007669"/>
    <property type="project" value="InterPro"/>
</dbReference>
<dbReference type="Pfam" id="PF00072">
    <property type="entry name" value="Response_reg"/>
    <property type="match status" value="1"/>
</dbReference>
<accession>A0A650EKY1</accession>